<reference evidence="2 3" key="1">
    <citation type="submission" date="2015-01" db="EMBL/GenBank/DDBJ databases">
        <title>Evolution of Trichinella species and genotypes.</title>
        <authorList>
            <person name="Korhonen P.K."/>
            <person name="Edoardo P."/>
            <person name="Giuseppe L.R."/>
            <person name="Gasser R.B."/>
        </authorList>
    </citation>
    <scope>NUCLEOTIDE SEQUENCE [LARGE SCALE GENOMIC DNA]</scope>
    <source>
        <strain evidence="2">ISS1980</strain>
    </source>
</reference>
<feature type="non-terminal residue" evidence="2">
    <location>
        <position position="1"/>
    </location>
</feature>
<organism evidence="2 3">
    <name type="scientific">Trichinella papuae</name>
    <dbReference type="NCBI Taxonomy" id="268474"/>
    <lineage>
        <taxon>Eukaryota</taxon>
        <taxon>Metazoa</taxon>
        <taxon>Ecdysozoa</taxon>
        <taxon>Nematoda</taxon>
        <taxon>Enoplea</taxon>
        <taxon>Dorylaimia</taxon>
        <taxon>Trichinellida</taxon>
        <taxon>Trichinellidae</taxon>
        <taxon>Trichinella</taxon>
    </lineage>
</organism>
<feature type="region of interest" description="Disordered" evidence="1">
    <location>
        <begin position="281"/>
        <end position="309"/>
    </location>
</feature>
<evidence type="ECO:0000256" key="1">
    <source>
        <dbReference type="SAM" id="MobiDB-lite"/>
    </source>
</evidence>
<dbReference type="Proteomes" id="UP000054843">
    <property type="component" value="Unassembled WGS sequence"/>
</dbReference>
<proteinExistence type="predicted"/>
<name>A0A0V1LZY6_9BILA</name>
<keyword evidence="3" id="KW-1185">Reference proteome</keyword>
<dbReference type="AlphaFoldDB" id="A0A0V1LZY6"/>
<evidence type="ECO:0000313" key="2">
    <source>
        <dbReference type="EMBL" id="KRZ65051.1"/>
    </source>
</evidence>
<comment type="caution">
    <text evidence="2">The sequence shown here is derived from an EMBL/GenBank/DDBJ whole genome shotgun (WGS) entry which is preliminary data.</text>
</comment>
<gene>
    <name evidence="2" type="ORF">T10_2344</name>
</gene>
<evidence type="ECO:0000313" key="3">
    <source>
        <dbReference type="Proteomes" id="UP000054843"/>
    </source>
</evidence>
<sequence>LYRSSVSRLLPCSVDRTSSQVVFTPLDNNEWSLYQDGALAERRCALLPICQLVRKQMLADGRVSPDVRIREVKLPMCVPVDGISCYVMPFSTRFERGGVAAPFEVIEDEVDSGSTVRFEVLTEDESRPLRLKASESDSSGAVAVSRGCDRSPGCKAELSEVNQDERTRVVEYSLYLNERFVLPVENDGSAFGAIPPYLFVWFYQRSPVDGVSCGDGMSVKDMQLQVISGGPQALPGGAKPDGTQVTSLKILASCWGAPCSAWGGEALSYRTQGGVFSCDEKEISDKESSHDNSATARVTSDSQHSMRNR</sequence>
<feature type="non-terminal residue" evidence="2">
    <location>
        <position position="309"/>
    </location>
</feature>
<accession>A0A0V1LZY6</accession>
<feature type="compositionally biased region" description="Basic and acidic residues" evidence="1">
    <location>
        <begin position="281"/>
        <end position="290"/>
    </location>
</feature>
<protein>
    <submittedName>
        <fullName evidence="2">Uncharacterized protein</fullName>
    </submittedName>
</protein>
<dbReference type="EMBL" id="JYDO01000560">
    <property type="protein sequence ID" value="KRZ65051.1"/>
    <property type="molecule type" value="Genomic_DNA"/>
</dbReference>
<feature type="compositionally biased region" description="Polar residues" evidence="1">
    <location>
        <begin position="291"/>
        <end position="309"/>
    </location>
</feature>